<feature type="domain" description="Molybdopterin oxidoreductase" evidence="2">
    <location>
        <begin position="9"/>
        <end position="84"/>
    </location>
</feature>
<dbReference type="GO" id="GO:0022904">
    <property type="term" value="P:respiratory electron transport chain"/>
    <property type="evidence" value="ECO:0007669"/>
    <property type="project" value="TreeGrafter"/>
</dbReference>
<dbReference type="KEGG" id="dax:FDQ92_04745"/>
<gene>
    <name evidence="3" type="ORF">FDQ92_04745</name>
</gene>
<sequence>MVTVQRFDRLKTPLMRTGLGFREVTWGEALDYAARELGRIKDTYGPDSVGFLTSARCTNEENYLLQKFARSAVGTNNIDHCARL</sequence>
<dbReference type="Pfam" id="PF00384">
    <property type="entry name" value="Molybdopterin"/>
    <property type="match status" value="1"/>
</dbReference>
<reference evidence="3 4" key="2">
    <citation type="submission" date="2019-05" db="EMBL/GenBank/DDBJ databases">
        <authorList>
            <person name="Suflita J.M."/>
            <person name="Marks C.R."/>
        </authorList>
    </citation>
    <scope>NUCLEOTIDE SEQUENCE [LARGE SCALE GENOMIC DNA]</scope>
    <source>
        <strain evidence="3 4">ALDC</strain>
    </source>
</reference>
<dbReference type="AlphaFoldDB" id="A0A4P8L1I8"/>
<name>A0A4P8L1I8_9BACT</name>
<keyword evidence="4" id="KW-1185">Reference proteome</keyword>
<accession>A0A4P8L1I8</accession>
<organism evidence="3 4">
    <name type="scientific">Desulfoglaeba alkanexedens ALDC</name>
    <dbReference type="NCBI Taxonomy" id="980445"/>
    <lineage>
        <taxon>Bacteria</taxon>
        <taxon>Pseudomonadati</taxon>
        <taxon>Thermodesulfobacteriota</taxon>
        <taxon>Syntrophobacteria</taxon>
        <taxon>Syntrophobacterales</taxon>
        <taxon>Syntrophobacteraceae</taxon>
        <taxon>Desulfoglaeba</taxon>
    </lineage>
</organism>
<dbReference type="GO" id="GO:0003954">
    <property type="term" value="F:NADH dehydrogenase activity"/>
    <property type="evidence" value="ECO:0007669"/>
    <property type="project" value="TreeGrafter"/>
</dbReference>
<evidence type="ECO:0000313" key="4">
    <source>
        <dbReference type="Proteomes" id="UP000298602"/>
    </source>
</evidence>
<dbReference type="InterPro" id="IPR006656">
    <property type="entry name" value="Mopterin_OxRdtase"/>
</dbReference>
<dbReference type="OrthoDB" id="9757870at2"/>
<evidence type="ECO:0000313" key="3">
    <source>
        <dbReference type="EMBL" id="QCQ21544.1"/>
    </source>
</evidence>
<dbReference type="PANTHER" id="PTHR43105:SF14">
    <property type="entry name" value="FORMATE DEHYDROGENASE H"/>
    <property type="match status" value="1"/>
</dbReference>
<keyword evidence="1" id="KW-0560">Oxidoreductase</keyword>
<dbReference type="Gene3D" id="3.40.50.740">
    <property type="match status" value="1"/>
</dbReference>
<dbReference type="SUPFAM" id="SSF53706">
    <property type="entry name" value="Formate dehydrogenase/DMSO reductase, domains 1-3"/>
    <property type="match status" value="1"/>
</dbReference>
<dbReference type="PANTHER" id="PTHR43105">
    <property type="entry name" value="RESPIRATORY NITRATE REDUCTASE"/>
    <property type="match status" value="1"/>
</dbReference>
<evidence type="ECO:0000256" key="1">
    <source>
        <dbReference type="ARBA" id="ARBA00023002"/>
    </source>
</evidence>
<protein>
    <recommendedName>
        <fullName evidence="2">Molybdopterin oxidoreductase domain-containing protein</fullName>
    </recommendedName>
</protein>
<dbReference type="InterPro" id="IPR050123">
    <property type="entry name" value="Prok_molybdopt-oxidoreductase"/>
</dbReference>
<proteinExistence type="predicted"/>
<reference evidence="3 4" key="1">
    <citation type="submission" date="2019-05" db="EMBL/GenBank/DDBJ databases">
        <title>The Complete Genome Sequence of the n-alkane-degrading Desulfoglaeba alkanexedens ALDC reveals multiple alkylsuccinate synthase gene clusters.</title>
        <authorList>
            <person name="Callaghan A.V."/>
            <person name="Davidova I.A."/>
            <person name="Duncan K.E."/>
            <person name="Morris B."/>
            <person name="McInerney M.J."/>
        </authorList>
    </citation>
    <scope>NUCLEOTIDE SEQUENCE [LARGE SCALE GENOMIC DNA]</scope>
    <source>
        <strain evidence="3 4">ALDC</strain>
    </source>
</reference>
<dbReference type="Proteomes" id="UP000298602">
    <property type="component" value="Chromosome"/>
</dbReference>
<dbReference type="GO" id="GO:0016020">
    <property type="term" value="C:membrane"/>
    <property type="evidence" value="ECO:0007669"/>
    <property type="project" value="TreeGrafter"/>
</dbReference>
<evidence type="ECO:0000259" key="2">
    <source>
        <dbReference type="Pfam" id="PF00384"/>
    </source>
</evidence>
<dbReference type="EMBL" id="CP040098">
    <property type="protein sequence ID" value="QCQ21544.1"/>
    <property type="molecule type" value="Genomic_DNA"/>
</dbReference>